<feature type="non-terminal residue" evidence="1">
    <location>
        <position position="1"/>
    </location>
</feature>
<dbReference type="EMBL" id="CAJOBJ010095516">
    <property type="protein sequence ID" value="CAF4562614.1"/>
    <property type="molecule type" value="Genomic_DNA"/>
</dbReference>
<comment type="caution">
    <text evidence="1">The sequence shown here is derived from an EMBL/GenBank/DDBJ whole genome shotgun (WGS) entry which is preliminary data.</text>
</comment>
<dbReference type="AlphaFoldDB" id="A0A8S2YLQ2"/>
<reference evidence="1" key="1">
    <citation type="submission" date="2021-02" db="EMBL/GenBank/DDBJ databases">
        <authorList>
            <person name="Nowell W R."/>
        </authorList>
    </citation>
    <scope>NUCLEOTIDE SEQUENCE</scope>
</reference>
<sequence>ALQTGKRSLVNIRSLVLHIDCAYASTDVPVRSSTKPTTSVAYVGDNLPINMGLNEVKSLRLTDMRRGGGGRSSFSGIVATV</sequence>
<organism evidence="1 2">
    <name type="scientific">Rotaria magnacalcarata</name>
    <dbReference type="NCBI Taxonomy" id="392030"/>
    <lineage>
        <taxon>Eukaryota</taxon>
        <taxon>Metazoa</taxon>
        <taxon>Spiralia</taxon>
        <taxon>Gnathifera</taxon>
        <taxon>Rotifera</taxon>
        <taxon>Eurotatoria</taxon>
        <taxon>Bdelloidea</taxon>
        <taxon>Philodinida</taxon>
        <taxon>Philodinidae</taxon>
        <taxon>Rotaria</taxon>
    </lineage>
</organism>
<accession>A0A8S2YLQ2</accession>
<feature type="non-terminal residue" evidence="1">
    <location>
        <position position="81"/>
    </location>
</feature>
<gene>
    <name evidence="1" type="ORF">GIL414_LOCUS37311</name>
</gene>
<name>A0A8S2YLQ2_9BILA</name>
<evidence type="ECO:0000313" key="2">
    <source>
        <dbReference type="Proteomes" id="UP000681720"/>
    </source>
</evidence>
<dbReference type="Proteomes" id="UP000681720">
    <property type="component" value="Unassembled WGS sequence"/>
</dbReference>
<evidence type="ECO:0000313" key="1">
    <source>
        <dbReference type="EMBL" id="CAF4562614.1"/>
    </source>
</evidence>
<proteinExistence type="predicted"/>
<protein>
    <submittedName>
        <fullName evidence="1">Uncharacterized protein</fullName>
    </submittedName>
</protein>